<dbReference type="InterPro" id="IPR020556">
    <property type="entry name" value="Amidase_CS"/>
</dbReference>
<dbReference type="Proteomes" id="UP000741863">
    <property type="component" value="Unassembled WGS sequence"/>
</dbReference>
<keyword evidence="4" id="KW-1185">Reference proteome</keyword>
<dbReference type="Gene3D" id="3.90.1300.10">
    <property type="entry name" value="Amidase signature (AS) domain"/>
    <property type="match status" value="1"/>
</dbReference>
<dbReference type="PANTHER" id="PTHR11895">
    <property type="entry name" value="TRANSAMIDASE"/>
    <property type="match status" value="1"/>
</dbReference>
<dbReference type="GO" id="GO:0004040">
    <property type="term" value="F:amidase activity"/>
    <property type="evidence" value="ECO:0007669"/>
    <property type="project" value="UniProtKB-EC"/>
</dbReference>
<reference evidence="3 4" key="1">
    <citation type="submission" date="2021-01" db="EMBL/GenBank/DDBJ databases">
        <title>Genomic Encyclopedia of Type Strains, Phase IV (KMG-IV): sequencing the most valuable type-strain genomes for metagenomic binning, comparative biology and taxonomic classification.</title>
        <authorList>
            <person name="Goeker M."/>
        </authorList>
    </citation>
    <scope>NUCLEOTIDE SEQUENCE [LARGE SCALE GENOMIC DNA]</scope>
    <source>
        <strain evidence="3 4">DSM 25540</strain>
    </source>
</reference>
<dbReference type="Pfam" id="PF01425">
    <property type="entry name" value="Amidase"/>
    <property type="match status" value="1"/>
</dbReference>
<sequence>MEQEFRQMDAIALSEKLISRDWSAKEVVEASIASAKQQNREINAIVYERYDKVRAEAEYARRDTRFAGVPLLLKNLSHMLEGEVIDAGSTLLKKRVAQRNSHYVNRLRNAGFLFTGFTNSPELGIKNITEPTIHGPTRNPWNKEYSPGGSSGGAAAAVASGIVPIAAASDGGGSIRIPASWTGLVGLKPTRGRMPVGPGVGRQWQGAAIDFVVSRSVRDSAAVLDELQTFQLEAAFQIPLFEGRYLEDSKNPLGKLKVAWSDQSPVGTEVSESAKEAVRQVAYWLEREGHYVENCSPGIDGTNLMESYYVMNSGEMANVLDSLEKTKGITITEEDCELETWMLATAGRQIGANHYSKSIASWDDALVRMVRFHETYDLYLTPATADHAPKIGELTPSKKDKAKWIERLNESEPLQQQALIYEMFLPSLTYSPFTQLSNMTGQPAISLPVYQCKNGLPIGVQAMAQKGNEALLLRLGNALEDSYLWQGGLRDE</sequence>
<evidence type="ECO:0000256" key="1">
    <source>
        <dbReference type="ARBA" id="ARBA00009199"/>
    </source>
</evidence>
<dbReference type="InterPro" id="IPR023631">
    <property type="entry name" value="Amidase_dom"/>
</dbReference>
<evidence type="ECO:0000313" key="4">
    <source>
        <dbReference type="Proteomes" id="UP000741863"/>
    </source>
</evidence>
<dbReference type="PROSITE" id="PS00571">
    <property type="entry name" value="AMIDASES"/>
    <property type="match status" value="1"/>
</dbReference>
<evidence type="ECO:0000259" key="2">
    <source>
        <dbReference type="Pfam" id="PF01425"/>
    </source>
</evidence>
<dbReference type="RefSeq" id="WP_204698889.1">
    <property type="nucleotide sequence ID" value="NZ_JAFBEC010000009.1"/>
</dbReference>
<dbReference type="SUPFAM" id="SSF75304">
    <property type="entry name" value="Amidase signature (AS) enzymes"/>
    <property type="match status" value="1"/>
</dbReference>
<evidence type="ECO:0000313" key="3">
    <source>
        <dbReference type="EMBL" id="MBM7634133.1"/>
    </source>
</evidence>
<comment type="caution">
    <text evidence="3">The sequence shown here is derived from an EMBL/GenBank/DDBJ whole genome shotgun (WGS) entry which is preliminary data.</text>
</comment>
<protein>
    <submittedName>
        <fullName evidence="3">Amidase</fullName>
        <ecNumber evidence="3">3.5.1.4</ecNumber>
    </submittedName>
</protein>
<dbReference type="EMBL" id="JAFBEC010000009">
    <property type="protein sequence ID" value="MBM7634133.1"/>
    <property type="molecule type" value="Genomic_DNA"/>
</dbReference>
<gene>
    <name evidence="3" type="ORF">JOD17_003233</name>
</gene>
<proteinExistence type="inferred from homology"/>
<organism evidence="3 4">
    <name type="scientific">Geomicrobium sediminis</name>
    <dbReference type="NCBI Taxonomy" id="1347788"/>
    <lineage>
        <taxon>Bacteria</taxon>
        <taxon>Bacillati</taxon>
        <taxon>Bacillota</taxon>
        <taxon>Bacilli</taxon>
        <taxon>Bacillales</taxon>
        <taxon>Geomicrobium</taxon>
    </lineage>
</organism>
<dbReference type="EC" id="3.5.1.4" evidence="3"/>
<dbReference type="PANTHER" id="PTHR11895:SF7">
    <property type="entry name" value="GLUTAMYL-TRNA(GLN) AMIDOTRANSFERASE SUBUNIT A, MITOCHONDRIAL"/>
    <property type="match status" value="1"/>
</dbReference>
<accession>A0ABS2PFE2</accession>
<dbReference type="InterPro" id="IPR036928">
    <property type="entry name" value="AS_sf"/>
</dbReference>
<dbReference type="InterPro" id="IPR000120">
    <property type="entry name" value="Amidase"/>
</dbReference>
<comment type="similarity">
    <text evidence="1">Belongs to the amidase family.</text>
</comment>
<feature type="domain" description="Amidase" evidence="2">
    <location>
        <begin position="26"/>
        <end position="473"/>
    </location>
</feature>
<keyword evidence="3" id="KW-0378">Hydrolase</keyword>
<name>A0ABS2PFE2_9BACL</name>